<accession>J3MN43</accession>
<reference evidence="3" key="2">
    <citation type="submission" date="2013-04" db="UniProtKB">
        <authorList>
            <consortium name="EnsemblPlants"/>
        </authorList>
    </citation>
    <scope>IDENTIFICATION</scope>
</reference>
<dbReference type="EnsemblPlants" id="OB07G28250.1">
    <property type="protein sequence ID" value="OB07G28250.1"/>
    <property type="gene ID" value="OB07G28250"/>
</dbReference>
<dbReference type="Proteomes" id="UP000006038">
    <property type="component" value="Chromosome 7"/>
</dbReference>
<proteinExistence type="predicted"/>
<dbReference type="KEGG" id="obr:102715873"/>
<reference evidence="3" key="1">
    <citation type="journal article" date="2013" name="Nat. Commun.">
        <title>Whole-genome sequencing of Oryza brachyantha reveals mechanisms underlying Oryza genome evolution.</title>
        <authorList>
            <person name="Chen J."/>
            <person name="Huang Q."/>
            <person name="Gao D."/>
            <person name="Wang J."/>
            <person name="Lang Y."/>
            <person name="Liu T."/>
            <person name="Li B."/>
            <person name="Bai Z."/>
            <person name="Luis Goicoechea J."/>
            <person name="Liang C."/>
            <person name="Chen C."/>
            <person name="Zhang W."/>
            <person name="Sun S."/>
            <person name="Liao Y."/>
            <person name="Zhang X."/>
            <person name="Yang L."/>
            <person name="Song C."/>
            <person name="Wang M."/>
            <person name="Shi J."/>
            <person name="Liu G."/>
            <person name="Liu J."/>
            <person name="Zhou H."/>
            <person name="Zhou W."/>
            <person name="Yu Q."/>
            <person name="An N."/>
            <person name="Chen Y."/>
            <person name="Cai Q."/>
            <person name="Wang B."/>
            <person name="Liu B."/>
            <person name="Min J."/>
            <person name="Huang Y."/>
            <person name="Wu H."/>
            <person name="Li Z."/>
            <person name="Zhang Y."/>
            <person name="Yin Y."/>
            <person name="Song W."/>
            <person name="Jiang J."/>
            <person name="Jackson S.A."/>
            <person name="Wing R.A."/>
            <person name="Wang J."/>
            <person name="Chen M."/>
        </authorList>
    </citation>
    <scope>NUCLEOTIDE SEQUENCE [LARGE SCALE GENOMIC DNA]</scope>
    <source>
        <strain evidence="3">cv. IRGC 101232</strain>
    </source>
</reference>
<evidence type="ECO:0000256" key="1">
    <source>
        <dbReference type="SAM" id="MobiDB-lite"/>
    </source>
</evidence>
<protein>
    <recommendedName>
        <fullName evidence="2">VQ domain-containing protein</fullName>
    </recommendedName>
</protein>
<gene>
    <name evidence="3" type="primary">LOC102715873</name>
</gene>
<dbReference type="OrthoDB" id="677269at2759"/>
<evidence type="ECO:0000313" key="3">
    <source>
        <dbReference type="EnsemblPlants" id="OB07G28250.1"/>
    </source>
</evidence>
<keyword evidence="4" id="KW-1185">Reference proteome</keyword>
<evidence type="ECO:0000259" key="2">
    <source>
        <dbReference type="Pfam" id="PF05678"/>
    </source>
</evidence>
<dbReference type="RefSeq" id="XP_006658836.1">
    <property type="nucleotide sequence ID" value="XM_006658773.2"/>
</dbReference>
<dbReference type="AlphaFoldDB" id="J3MN43"/>
<dbReference type="STRING" id="4533.J3MN43"/>
<sequence length="234" mass="23792">MASTTTAGDSHSLPSSPATSPSVFLDDHPSFLRSPSSTPTFLDQIAPSSFYLPGVVPDAAGAREYSPPLGQLAQAARKPTRKRPRASRRPPTTVLTTDASNFRAMVQEFTGFPAPPPLSSCLPPHLLSGGALLPSGSAAPAAFQPTLASSPTTNATSLVLDALALLAKTKAIAAAAAAAPPSSGSELYSSYGPVLARAIPFDDGFEVADGESTGAGGGHGLLSSTTPYAGERRY</sequence>
<feature type="domain" description="VQ" evidence="2">
    <location>
        <begin position="89"/>
        <end position="116"/>
    </location>
</feature>
<organism evidence="3">
    <name type="scientific">Oryza brachyantha</name>
    <name type="common">malo sina</name>
    <dbReference type="NCBI Taxonomy" id="4533"/>
    <lineage>
        <taxon>Eukaryota</taxon>
        <taxon>Viridiplantae</taxon>
        <taxon>Streptophyta</taxon>
        <taxon>Embryophyta</taxon>
        <taxon>Tracheophyta</taxon>
        <taxon>Spermatophyta</taxon>
        <taxon>Magnoliopsida</taxon>
        <taxon>Liliopsida</taxon>
        <taxon>Poales</taxon>
        <taxon>Poaceae</taxon>
        <taxon>BOP clade</taxon>
        <taxon>Oryzoideae</taxon>
        <taxon>Oryzeae</taxon>
        <taxon>Oryzinae</taxon>
        <taxon>Oryza</taxon>
    </lineage>
</organism>
<dbReference type="HOGENOM" id="CLU_103524_0_0_1"/>
<dbReference type="GeneID" id="102715873"/>
<dbReference type="Gramene" id="OB07G28250.1">
    <property type="protein sequence ID" value="OB07G28250.1"/>
    <property type="gene ID" value="OB07G28250"/>
</dbReference>
<evidence type="ECO:0000313" key="4">
    <source>
        <dbReference type="Proteomes" id="UP000006038"/>
    </source>
</evidence>
<feature type="region of interest" description="Disordered" evidence="1">
    <location>
        <begin position="1"/>
        <end position="38"/>
    </location>
</feature>
<feature type="region of interest" description="Disordered" evidence="1">
    <location>
        <begin position="62"/>
        <end position="93"/>
    </location>
</feature>
<dbReference type="InterPro" id="IPR008889">
    <property type="entry name" value="VQ"/>
</dbReference>
<dbReference type="eggNOG" id="ENOG502QUSJ">
    <property type="taxonomic scope" value="Eukaryota"/>
</dbReference>
<dbReference type="InterPro" id="IPR039609">
    <property type="entry name" value="VQ_15/22"/>
</dbReference>
<feature type="compositionally biased region" description="Polar residues" evidence="1">
    <location>
        <begin position="1"/>
        <end position="22"/>
    </location>
</feature>
<feature type="compositionally biased region" description="Basic residues" evidence="1">
    <location>
        <begin position="78"/>
        <end position="88"/>
    </location>
</feature>
<feature type="region of interest" description="Disordered" evidence="1">
    <location>
        <begin position="208"/>
        <end position="234"/>
    </location>
</feature>
<name>J3MN43_ORYBR</name>
<dbReference type="PANTHER" id="PTHR33179">
    <property type="entry name" value="VQ MOTIF-CONTAINING PROTEIN"/>
    <property type="match status" value="1"/>
</dbReference>
<dbReference type="PANTHER" id="PTHR33179:SF83">
    <property type="entry name" value="VQ DOMAIN-CONTAINING PROTEIN"/>
    <property type="match status" value="1"/>
</dbReference>
<dbReference type="OMA" id="SEPYSGF"/>
<dbReference type="Pfam" id="PF05678">
    <property type="entry name" value="VQ"/>
    <property type="match status" value="1"/>
</dbReference>